<keyword evidence="2" id="KW-1185">Reference proteome</keyword>
<dbReference type="Proteomes" id="UP001259572">
    <property type="component" value="Unassembled WGS sequence"/>
</dbReference>
<gene>
    <name evidence="1" type="ORF">RQX22_08150</name>
</gene>
<dbReference type="RefSeq" id="WP_315725383.1">
    <property type="nucleotide sequence ID" value="NZ_JAVUPU010000003.1"/>
</dbReference>
<proteinExistence type="predicted"/>
<comment type="caution">
    <text evidence="1">The sequence shown here is derived from an EMBL/GenBank/DDBJ whole genome shotgun (WGS) entry which is preliminary data.</text>
</comment>
<reference evidence="1 2" key="1">
    <citation type="submission" date="2023-05" db="EMBL/GenBank/DDBJ databases">
        <authorList>
            <person name="Guo Y."/>
        </authorList>
    </citation>
    <scope>NUCLEOTIDE SEQUENCE [LARGE SCALE GENOMIC DNA]</scope>
    <source>
        <strain evidence="1 2">GR2756</strain>
    </source>
</reference>
<sequence>MSRMVKDFIEIRDCTSLDSLIEQLIAVRDSLPTDAEPQMKMRGDDFFGRQLSIAYFRPQTAEEAECDARYAGAYRQSRERELARLQDELGYCAIPADGSRKLRVVA</sequence>
<protein>
    <submittedName>
        <fullName evidence="1">Uncharacterized protein</fullName>
    </submittedName>
</protein>
<dbReference type="EMBL" id="JAVUPU010000003">
    <property type="protein sequence ID" value="MDT9598918.1"/>
    <property type="molecule type" value="Genomic_DNA"/>
</dbReference>
<evidence type="ECO:0000313" key="2">
    <source>
        <dbReference type="Proteomes" id="UP001259572"/>
    </source>
</evidence>
<organism evidence="1 2">
    <name type="scientific">Sphingosinicella rhizophila</name>
    <dbReference type="NCBI Taxonomy" id="3050082"/>
    <lineage>
        <taxon>Bacteria</taxon>
        <taxon>Pseudomonadati</taxon>
        <taxon>Pseudomonadota</taxon>
        <taxon>Alphaproteobacteria</taxon>
        <taxon>Sphingomonadales</taxon>
        <taxon>Sphingosinicellaceae</taxon>
        <taxon>Sphingosinicella</taxon>
    </lineage>
</organism>
<name>A0ABU3Q7G1_9SPHN</name>
<accession>A0ABU3Q7G1</accession>
<evidence type="ECO:0000313" key="1">
    <source>
        <dbReference type="EMBL" id="MDT9598918.1"/>
    </source>
</evidence>